<feature type="non-terminal residue" evidence="1">
    <location>
        <position position="1"/>
    </location>
</feature>
<name>A0A8T2NW35_9TELE</name>
<feature type="non-terminal residue" evidence="1">
    <location>
        <position position="128"/>
    </location>
</feature>
<reference evidence="1" key="1">
    <citation type="thesis" date="2021" institute="BYU ScholarsArchive" country="Provo, UT, USA">
        <title>Applications of and Algorithms for Genome Assembly and Genomic Analyses with an Emphasis on Marine Teleosts.</title>
        <authorList>
            <person name="Pickett B.D."/>
        </authorList>
    </citation>
    <scope>NUCLEOTIDE SEQUENCE</scope>
    <source>
        <strain evidence="1">HI-2016</strain>
    </source>
</reference>
<dbReference type="Proteomes" id="UP000824540">
    <property type="component" value="Unassembled WGS sequence"/>
</dbReference>
<sequence length="128" mass="14380">RPLQVEDFPVLFQVVVPDCHIQLVELREEEVQLRARQMEVRRGEDVSKQASVSLPRTLGSRLFGQLLHGRLTLLGRHLRPLQHFAQLLQVVQCAGQLTAHCLQLALQELCTLQGVAAVHLAAVQLLLQ</sequence>
<protein>
    <submittedName>
        <fullName evidence="1">Uncharacterized protein</fullName>
    </submittedName>
</protein>
<evidence type="ECO:0000313" key="1">
    <source>
        <dbReference type="EMBL" id="KAG9343311.1"/>
    </source>
</evidence>
<evidence type="ECO:0000313" key="2">
    <source>
        <dbReference type="Proteomes" id="UP000824540"/>
    </source>
</evidence>
<dbReference type="EMBL" id="JAFBMS010000024">
    <property type="protein sequence ID" value="KAG9343311.1"/>
    <property type="molecule type" value="Genomic_DNA"/>
</dbReference>
<organism evidence="1 2">
    <name type="scientific">Albula glossodonta</name>
    <name type="common">roundjaw bonefish</name>
    <dbReference type="NCBI Taxonomy" id="121402"/>
    <lineage>
        <taxon>Eukaryota</taxon>
        <taxon>Metazoa</taxon>
        <taxon>Chordata</taxon>
        <taxon>Craniata</taxon>
        <taxon>Vertebrata</taxon>
        <taxon>Euteleostomi</taxon>
        <taxon>Actinopterygii</taxon>
        <taxon>Neopterygii</taxon>
        <taxon>Teleostei</taxon>
        <taxon>Albuliformes</taxon>
        <taxon>Albulidae</taxon>
        <taxon>Albula</taxon>
    </lineage>
</organism>
<keyword evidence="2" id="KW-1185">Reference proteome</keyword>
<comment type="caution">
    <text evidence="1">The sequence shown here is derived from an EMBL/GenBank/DDBJ whole genome shotgun (WGS) entry which is preliminary data.</text>
</comment>
<dbReference type="AlphaFoldDB" id="A0A8T2NW35"/>
<accession>A0A8T2NW35</accession>
<gene>
    <name evidence="1" type="ORF">JZ751_014292</name>
</gene>
<proteinExistence type="predicted"/>